<evidence type="ECO:0000256" key="2">
    <source>
        <dbReference type="ARBA" id="ARBA00022448"/>
    </source>
</evidence>
<dbReference type="Pfam" id="PF00528">
    <property type="entry name" value="BPD_transp_1"/>
    <property type="match status" value="1"/>
</dbReference>
<dbReference type="AlphaFoldDB" id="A0A081CSF6"/>
<evidence type="ECO:0000256" key="6">
    <source>
        <dbReference type="ARBA" id="ARBA00023136"/>
    </source>
</evidence>
<dbReference type="OrthoDB" id="9805855at2"/>
<accession>A0A081CSF6</accession>
<evidence type="ECO:0000256" key="1">
    <source>
        <dbReference type="ARBA" id="ARBA00004651"/>
    </source>
</evidence>
<evidence type="ECO:0000256" key="7">
    <source>
        <dbReference type="RuleBase" id="RU363032"/>
    </source>
</evidence>
<feature type="transmembrane region" description="Helical" evidence="7">
    <location>
        <begin position="177"/>
        <end position="196"/>
    </location>
</feature>
<organism evidence="9 10">
    <name type="scientific">Agrobacterium rubi TR3 = NBRC 13261</name>
    <dbReference type="NCBI Taxonomy" id="1368415"/>
    <lineage>
        <taxon>Bacteria</taxon>
        <taxon>Pseudomonadati</taxon>
        <taxon>Pseudomonadota</taxon>
        <taxon>Alphaproteobacteria</taxon>
        <taxon>Hyphomicrobiales</taxon>
        <taxon>Rhizobiaceae</taxon>
        <taxon>Rhizobium/Agrobacterium group</taxon>
        <taxon>Agrobacterium</taxon>
    </lineage>
</organism>
<feature type="transmembrane region" description="Helical" evidence="7">
    <location>
        <begin position="5"/>
        <end position="26"/>
    </location>
</feature>
<proteinExistence type="inferred from homology"/>
<dbReference type="InterPro" id="IPR035906">
    <property type="entry name" value="MetI-like_sf"/>
</dbReference>
<dbReference type="GO" id="GO:0005886">
    <property type="term" value="C:plasma membrane"/>
    <property type="evidence" value="ECO:0007669"/>
    <property type="project" value="UniProtKB-SubCell"/>
</dbReference>
<dbReference type="PANTHER" id="PTHR43163">
    <property type="entry name" value="DIPEPTIDE TRANSPORT SYSTEM PERMEASE PROTEIN DPPB-RELATED"/>
    <property type="match status" value="1"/>
</dbReference>
<keyword evidence="3" id="KW-1003">Cell membrane</keyword>
<dbReference type="SUPFAM" id="SSF161098">
    <property type="entry name" value="MetI-like"/>
    <property type="match status" value="1"/>
</dbReference>
<dbReference type="PROSITE" id="PS50928">
    <property type="entry name" value="ABC_TM1"/>
    <property type="match status" value="1"/>
</dbReference>
<dbReference type="CDD" id="cd06261">
    <property type="entry name" value="TM_PBP2"/>
    <property type="match status" value="1"/>
</dbReference>
<comment type="similarity">
    <text evidence="7">Belongs to the binding-protein-dependent transport system permease family.</text>
</comment>
<dbReference type="GO" id="GO:0071916">
    <property type="term" value="F:dipeptide transmembrane transporter activity"/>
    <property type="evidence" value="ECO:0007669"/>
    <property type="project" value="TreeGrafter"/>
</dbReference>
<comment type="caution">
    <text evidence="9">The sequence shown here is derived from an EMBL/GenBank/DDBJ whole genome shotgun (WGS) entry which is preliminary data.</text>
</comment>
<dbReference type="eggNOG" id="COG0601">
    <property type="taxonomic scope" value="Bacteria"/>
</dbReference>
<evidence type="ECO:0000256" key="4">
    <source>
        <dbReference type="ARBA" id="ARBA00022692"/>
    </source>
</evidence>
<dbReference type="RefSeq" id="WP_045229187.1">
    <property type="nucleotide sequence ID" value="NZ_BBJU01000007.1"/>
</dbReference>
<feature type="transmembrane region" description="Helical" evidence="7">
    <location>
        <begin position="99"/>
        <end position="122"/>
    </location>
</feature>
<keyword evidence="6 7" id="KW-0472">Membrane</keyword>
<gene>
    <name evidence="9" type="ORF">RRU01S_07_01270</name>
</gene>
<feature type="transmembrane region" description="Helical" evidence="7">
    <location>
        <begin position="281"/>
        <end position="307"/>
    </location>
</feature>
<dbReference type="Pfam" id="PF19300">
    <property type="entry name" value="BPD_transp_1_N"/>
    <property type="match status" value="1"/>
</dbReference>
<keyword evidence="4 7" id="KW-0812">Transmembrane</keyword>
<keyword evidence="5 7" id="KW-1133">Transmembrane helix</keyword>
<dbReference type="EMBL" id="BBJU01000007">
    <property type="protein sequence ID" value="GAK69602.1"/>
    <property type="molecule type" value="Genomic_DNA"/>
</dbReference>
<name>A0A081CSF6_9HYPH</name>
<evidence type="ECO:0000313" key="10">
    <source>
        <dbReference type="Proteomes" id="UP000028701"/>
    </source>
</evidence>
<sequence>MIRFLLLRLSVAIPTMFIISVLVFSLQMLLPGDVALVIAGGEASPEVVAQIRQEQGLDDPLPVQYLRWSAAALQGDFGISYRTRDEIGPMLLDKIPVTLTLATAALLISLLIGIPAGIMAAIWRGKGWDHAVTVVSLTGISIPNFWLGIMLILIFAVKLGWLPAGGYVSPFEDPIRGLKSIILPATVLGAALAAAMMRHTRGAMLTVMQHDYIRTARAKGLTERKVITKHGFRNALVPIITLATLQFGALMAGAVLTEQVFSIPGLGKMVVDAVFNREYAAVQAVTLLSGFTFVMLNLLADILYFWANPKLRSRSL</sequence>
<evidence type="ECO:0000256" key="5">
    <source>
        <dbReference type="ARBA" id="ARBA00022989"/>
    </source>
</evidence>
<evidence type="ECO:0000256" key="3">
    <source>
        <dbReference type="ARBA" id="ARBA00022475"/>
    </source>
</evidence>
<evidence type="ECO:0000259" key="8">
    <source>
        <dbReference type="PROSITE" id="PS50928"/>
    </source>
</evidence>
<comment type="subcellular location">
    <subcellularLocation>
        <location evidence="1 7">Cell membrane</location>
        <topology evidence="1 7">Multi-pass membrane protein</topology>
    </subcellularLocation>
</comment>
<dbReference type="InterPro" id="IPR000515">
    <property type="entry name" value="MetI-like"/>
</dbReference>
<dbReference type="Proteomes" id="UP000028701">
    <property type="component" value="Unassembled WGS sequence"/>
</dbReference>
<protein>
    <submittedName>
        <fullName evidence="9">Putative ABC transporter permease protein</fullName>
    </submittedName>
</protein>
<dbReference type="InterPro" id="IPR045621">
    <property type="entry name" value="BPD_transp_1_N"/>
</dbReference>
<feature type="transmembrane region" description="Helical" evidence="7">
    <location>
        <begin position="235"/>
        <end position="261"/>
    </location>
</feature>
<reference evidence="9 10" key="1">
    <citation type="submission" date="2014-08" db="EMBL/GenBank/DDBJ databases">
        <title>Whole genome shotgun sequence of Rhizobium rubi NBRC 13261.</title>
        <authorList>
            <person name="Katano-Makiyama Y."/>
            <person name="Hosoyama A."/>
            <person name="Hashimoto M."/>
            <person name="Hosoyama Y."/>
            <person name="Noguchi M."/>
            <person name="Tsuchikane K."/>
            <person name="Uohara A."/>
            <person name="Ohji S."/>
            <person name="Ichikawa N."/>
            <person name="Kimura A."/>
            <person name="Yamazoe A."/>
            <person name="Fujita N."/>
        </authorList>
    </citation>
    <scope>NUCLEOTIDE SEQUENCE [LARGE SCALE GENOMIC DNA]</scope>
    <source>
        <strain evidence="9 10">NBRC 13261</strain>
    </source>
</reference>
<dbReference type="Gene3D" id="1.10.3720.10">
    <property type="entry name" value="MetI-like"/>
    <property type="match status" value="1"/>
</dbReference>
<evidence type="ECO:0000313" key="9">
    <source>
        <dbReference type="EMBL" id="GAK69602.1"/>
    </source>
</evidence>
<feature type="domain" description="ABC transmembrane type-1" evidence="8">
    <location>
        <begin position="95"/>
        <end position="300"/>
    </location>
</feature>
<dbReference type="PANTHER" id="PTHR43163:SF6">
    <property type="entry name" value="DIPEPTIDE TRANSPORT SYSTEM PERMEASE PROTEIN DPPB-RELATED"/>
    <property type="match status" value="1"/>
</dbReference>
<feature type="transmembrane region" description="Helical" evidence="7">
    <location>
        <begin position="134"/>
        <end position="157"/>
    </location>
</feature>
<keyword evidence="2 7" id="KW-0813">Transport</keyword>